<sequence length="67" mass="7164">MVNKDIGQTPGLRVPLLPRSAPQAHGYLLYFGPDGERIEAITDAQAMTLATDLARELGLSLARQTGS</sequence>
<proteinExistence type="predicted"/>
<evidence type="ECO:0000313" key="1">
    <source>
        <dbReference type="EMBL" id="XDQ41991.1"/>
    </source>
</evidence>
<name>A0AB39QHS9_9ACTN</name>
<dbReference type="RefSeq" id="WP_369221539.1">
    <property type="nucleotide sequence ID" value="NZ_CP163441.1"/>
</dbReference>
<accession>A0AB39QHS9</accession>
<dbReference type="AlphaFoldDB" id="A0AB39QHS9"/>
<gene>
    <name evidence="1" type="ORF">AB5J52_06800</name>
</gene>
<dbReference type="EMBL" id="CP163441">
    <property type="protein sequence ID" value="XDQ41991.1"/>
    <property type="molecule type" value="Genomic_DNA"/>
</dbReference>
<protein>
    <submittedName>
        <fullName evidence="1">Uncharacterized protein</fullName>
    </submittedName>
</protein>
<reference evidence="1" key="1">
    <citation type="submission" date="2024-07" db="EMBL/GenBank/DDBJ databases">
        <authorList>
            <person name="Yu S.T."/>
        </authorList>
    </citation>
    <scope>NUCLEOTIDE SEQUENCE</scope>
    <source>
        <strain evidence="1">R39</strain>
    </source>
</reference>
<organism evidence="1">
    <name type="scientific">Streptomyces sp. R39</name>
    <dbReference type="NCBI Taxonomy" id="3238631"/>
    <lineage>
        <taxon>Bacteria</taxon>
        <taxon>Bacillati</taxon>
        <taxon>Actinomycetota</taxon>
        <taxon>Actinomycetes</taxon>
        <taxon>Kitasatosporales</taxon>
        <taxon>Streptomycetaceae</taxon>
        <taxon>Streptomyces</taxon>
    </lineage>
</organism>